<keyword evidence="1" id="KW-0732">Signal</keyword>
<dbReference type="PROSITE" id="PS51257">
    <property type="entry name" value="PROKAR_LIPOPROTEIN"/>
    <property type="match status" value="1"/>
</dbReference>
<feature type="chain" id="PRO_5042840957" evidence="1">
    <location>
        <begin position="28"/>
        <end position="494"/>
    </location>
</feature>
<dbReference type="GO" id="GO:0019867">
    <property type="term" value="C:outer membrane"/>
    <property type="evidence" value="ECO:0007669"/>
    <property type="project" value="InterPro"/>
</dbReference>
<dbReference type="Gene3D" id="2.60.40.3620">
    <property type="match status" value="1"/>
</dbReference>
<gene>
    <name evidence="3" type="ORF">KK062_09340</name>
</gene>
<evidence type="ECO:0000313" key="4">
    <source>
        <dbReference type="Proteomes" id="UP001319080"/>
    </source>
</evidence>
<name>A0AAP2DYJ8_9BACT</name>
<dbReference type="AlphaFoldDB" id="A0AAP2DYJ8"/>
<dbReference type="InterPro" id="IPR025970">
    <property type="entry name" value="SusE"/>
</dbReference>
<dbReference type="GO" id="GO:2001070">
    <property type="term" value="F:starch binding"/>
    <property type="evidence" value="ECO:0007669"/>
    <property type="project" value="InterPro"/>
</dbReference>
<dbReference type="Proteomes" id="UP001319080">
    <property type="component" value="Unassembled WGS sequence"/>
</dbReference>
<feature type="signal peptide" evidence="1">
    <location>
        <begin position="1"/>
        <end position="27"/>
    </location>
</feature>
<keyword evidence="4" id="KW-1185">Reference proteome</keyword>
<accession>A0AAP2DYJ8</accession>
<proteinExistence type="predicted"/>
<feature type="domain" description="SusE outer membrane protein" evidence="2">
    <location>
        <begin position="40"/>
        <end position="122"/>
    </location>
</feature>
<comment type="caution">
    <text evidence="3">The sequence shown here is derived from an EMBL/GenBank/DDBJ whole genome shotgun (WGS) entry which is preliminary data.</text>
</comment>
<evidence type="ECO:0000256" key="1">
    <source>
        <dbReference type="SAM" id="SignalP"/>
    </source>
</evidence>
<dbReference type="EMBL" id="JAHESE010000006">
    <property type="protein sequence ID" value="MBT1708427.1"/>
    <property type="molecule type" value="Genomic_DNA"/>
</dbReference>
<reference evidence="3 4" key="1">
    <citation type="submission" date="2021-05" db="EMBL/GenBank/DDBJ databases">
        <title>A Polyphasic approach of four new species of the genus Ohtaekwangia: Ohtaekwangia histidinii sp. nov., Ohtaekwangia cretensis sp. nov., Ohtaekwangia indiensis sp. nov., Ohtaekwangia reichenbachii sp. nov. from diverse environment.</title>
        <authorList>
            <person name="Octaviana S."/>
        </authorList>
    </citation>
    <scope>NUCLEOTIDE SEQUENCE [LARGE SCALE GENOMIC DNA]</scope>
    <source>
        <strain evidence="3 4">PWU5</strain>
    </source>
</reference>
<organism evidence="3 4">
    <name type="scientific">Dawidia cretensis</name>
    <dbReference type="NCBI Taxonomy" id="2782350"/>
    <lineage>
        <taxon>Bacteria</taxon>
        <taxon>Pseudomonadati</taxon>
        <taxon>Bacteroidota</taxon>
        <taxon>Cytophagia</taxon>
        <taxon>Cytophagales</taxon>
        <taxon>Chryseotaleaceae</taxon>
        <taxon>Dawidia</taxon>
    </lineage>
</organism>
<dbReference type="Pfam" id="PF14292">
    <property type="entry name" value="SusE"/>
    <property type="match status" value="1"/>
</dbReference>
<sequence>MKKNKNYVSRFYYAVTLLSLVTLISCSDDDPRQVPLDVGVLSASESEVVIDYDRPTVEALTFTWHAEKTSRVEYKLVFTANGKTDSVNVLSAVSKRFVQAEINRVLLDLLSLEVGKQTNVDVFIYGKYVGSTKTGSSNVVTIAVTPARKFPEPPLALSVSEADVVVDPVNPSGETVTMFWAPLRYMFVEGQLTLTAGAKTATFDVSTDVSKEFANMDLNNVLLDKLGLQVGQAAEVTAQISGKALATDKIVKSDPVTFMATAVSKDVAPPPYTKLWIVGKSTPKDWDINNPDEMFADPTNIYQFKYNEVIFGEFKIPTATGSYQGDFYMPLVNHPDLSSTEVNLVKGGSPDNKWDIPVRDAYKILLNIGPDPSIMITQYKPFEQLYILGDATAAGWDAGNAIAMTVDPNDPHVFTWTGELTSTGRGQFTFPVAKDALNTTFFAAPTSGADLTATRLSFTSTGTSINNFKLKEGEDGTYKITINQLKETISIVKQ</sequence>
<protein>
    <submittedName>
        <fullName evidence="3">SusF/SusE family outer membrane protein</fullName>
    </submittedName>
</protein>
<dbReference type="RefSeq" id="WP_254084018.1">
    <property type="nucleotide sequence ID" value="NZ_JAHESE010000006.1"/>
</dbReference>
<evidence type="ECO:0000313" key="3">
    <source>
        <dbReference type="EMBL" id="MBT1708427.1"/>
    </source>
</evidence>
<evidence type="ECO:0000259" key="2">
    <source>
        <dbReference type="Pfam" id="PF14292"/>
    </source>
</evidence>